<dbReference type="Pfam" id="PF08376">
    <property type="entry name" value="NIT"/>
    <property type="match status" value="1"/>
</dbReference>
<proteinExistence type="inferred from homology"/>
<evidence type="ECO:0000256" key="1">
    <source>
        <dbReference type="ARBA" id="ARBA00022500"/>
    </source>
</evidence>
<dbReference type="Gene3D" id="6.10.340.10">
    <property type="match status" value="1"/>
</dbReference>
<dbReference type="GO" id="GO:0005886">
    <property type="term" value="C:plasma membrane"/>
    <property type="evidence" value="ECO:0007669"/>
    <property type="project" value="TreeGrafter"/>
</dbReference>
<evidence type="ECO:0000256" key="4">
    <source>
        <dbReference type="SAM" id="Phobius"/>
    </source>
</evidence>
<sequence>MGFLFNVLTQVNGLNSEIDTASKQTINSSLVFSIANLMTNIQIERGLSSNYINGDNNKSKITEARSNVDKSYIETNDALYISTLYNKGKDEYESLTKTIKSLRTQVDNKSITAFAVMENYTTIINILIKLNLTAVSEKTAGGIGKRLTGLNALIEIQESAGRFRGYASSVIKKNEAIPTDVVDIIYSDFNTIALSLKSSSILLTDNSKKVRTSLLESNELRFLKEVHNRINSNYKFGEYNLDSTKVWSDGTRIISQIQEMISIESKYIAESNIKIINNLTATRNGSIIGISVTTLFIFLLSIFITSYIIKRINKVTHRLEAMSAGGGDLTHLLEEDINDDIGKLSNAFNSYISSLALLISDIKETGINFVEFSNQLKTIITEVNSSNDNVNTSLGSVELSLDKEKNSVISLKEEMDQVVSYTNKLSGAVEEQMTAVEESSAAVEQMIANIRTVTTSVERTAGIVENLSTSGIKGKEQINQVTHKINTVFELSNSLKSANALIADIADRTSLLSMNAAIEAAHAGDAGKGFAVVADEIRKLSESTASQSKGITENLGNIIVAISAAVQSSTETEKTFTDITDKIEAVAQNQDQIKSAMTEQNQGSNEILEAMSVLKTNSYTVDSTVSELNTMNNKMQDEEEAVYKIIIDVTDSANIMSNAVTQIGSKLQELTTKEITNNNLVNKLSKSMDQFTVN</sequence>
<evidence type="ECO:0000256" key="2">
    <source>
        <dbReference type="ARBA" id="ARBA00029447"/>
    </source>
</evidence>
<dbReference type="GO" id="GO:0007165">
    <property type="term" value="P:signal transduction"/>
    <property type="evidence" value="ECO:0007669"/>
    <property type="project" value="UniProtKB-KW"/>
</dbReference>
<dbReference type="Pfam" id="PF00672">
    <property type="entry name" value="HAMP"/>
    <property type="match status" value="1"/>
</dbReference>
<evidence type="ECO:0000256" key="3">
    <source>
        <dbReference type="PROSITE-ProRule" id="PRU00284"/>
    </source>
</evidence>
<dbReference type="InterPro" id="IPR051310">
    <property type="entry name" value="MCP_chemotaxis"/>
</dbReference>
<dbReference type="PANTHER" id="PTHR43531">
    <property type="entry name" value="PROTEIN ICFG"/>
    <property type="match status" value="1"/>
</dbReference>
<dbReference type="OrthoDB" id="332024at2"/>
<dbReference type="SUPFAM" id="SSF58104">
    <property type="entry name" value="Methyl-accepting chemotaxis protein (MCP) signaling domain"/>
    <property type="match status" value="1"/>
</dbReference>
<feature type="domain" description="HAMP" evidence="6">
    <location>
        <begin position="306"/>
        <end position="360"/>
    </location>
</feature>
<organism evidence="7 8">
    <name type="scientific">Thiospirochaeta perfilievii</name>
    <dbReference type="NCBI Taxonomy" id="252967"/>
    <lineage>
        <taxon>Bacteria</taxon>
        <taxon>Pseudomonadati</taxon>
        <taxon>Spirochaetota</taxon>
        <taxon>Spirochaetia</taxon>
        <taxon>Spirochaetales</taxon>
        <taxon>Spirochaetaceae</taxon>
        <taxon>Thiospirochaeta</taxon>
    </lineage>
</organism>
<dbReference type="SMART" id="SM00283">
    <property type="entry name" value="MA"/>
    <property type="match status" value="1"/>
</dbReference>
<evidence type="ECO:0000313" key="8">
    <source>
        <dbReference type="Proteomes" id="UP000323824"/>
    </source>
</evidence>
<keyword evidence="4" id="KW-1133">Transmembrane helix</keyword>
<dbReference type="PROSITE" id="PS50885">
    <property type="entry name" value="HAMP"/>
    <property type="match status" value="1"/>
</dbReference>
<comment type="similarity">
    <text evidence="2">Belongs to the methyl-accepting chemotaxis (MCP) protein family.</text>
</comment>
<dbReference type="Pfam" id="PF00015">
    <property type="entry name" value="MCPsignal"/>
    <property type="match status" value="1"/>
</dbReference>
<dbReference type="Proteomes" id="UP000323824">
    <property type="component" value="Chromosome"/>
</dbReference>
<dbReference type="InterPro" id="IPR003660">
    <property type="entry name" value="HAMP_dom"/>
</dbReference>
<keyword evidence="4" id="KW-0812">Transmembrane</keyword>
<dbReference type="AlphaFoldDB" id="A0A5C1QA82"/>
<protein>
    <submittedName>
        <fullName evidence="7">Methyl-accepting chemotaxis protein</fullName>
    </submittedName>
</protein>
<evidence type="ECO:0000259" key="5">
    <source>
        <dbReference type="PROSITE" id="PS50111"/>
    </source>
</evidence>
<keyword evidence="1" id="KW-0145">Chemotaxis</keyword>
<dbReference type="InterPro" id="IPR013587">
    <property type="entry name" value="Nitrate/nitrite_sensing"/>
</dbReference>
<name>A0A5C1QA82_9SPIO</name>
<dbReference type="GO" id="GO:0006935">
    <property type="term" value="P:chemotaxis"/>
    <property type="evidence" value="ECO:0007669"/>
    <property type="project" value="UniProtKB-KW"/>
</dbReference>
<reference evidence="7 8" key="1">
    <citation type="submission" date="2019-02" db="EMBL/GenBank/DDBJ databases">
        <authorList>
            <person name="Fomenkov A."/>
            <person name="Dubinina G."/>
            <person name="Grabovich M."/>
            <person name="Vincze T."/>
            <person name="Roberts R.J."/>
        </authorList>
    </citation>
    <scope>NUCLEOTIDE SEQUENCE [LARGE SCALE GENOMIC DNA]</scope>
    <source>
        <strain evidence="7 8">P</strain>
    </source>
</reference>
<dbReference type="PANTHER" id="PTHR43531:SF11">
    <property type="entry name" value="METHYL-ACCEPTING CHEMOTAXIS PROTEIN 3"/>
    <property type="match status" value="1"/>
</dbReference>
<dbReference type="KEGG" id="sper:EW093_10145"/>
<reference evidence="7 8" key="2">
    <citation type="submission" date="2019-09" db="EMBL/GenBank/DDBJ databases">
        <title>Complete Genome Sequence and Methylome Analysis of free living Spirochaetas.</title>
        <authorList>
            <person name="Leshcheva N."/>
            <person name="Mikheeva N."/>
        </authorList>
    </citation>
    <scope>NUCLEOTIDE SEQUENCE [LARGE SCALE GENOMIC DNA]</scope>
    <source>
        <strain evidence="7 8">P</strain>
    </source>
</reference>
<dbReference type="Gene3D" id="1.10.287.950">
    <property type="entry name" value="Methyl-accepting chemotaxis protein"/>
    <property type="match status" value="1"/>
</dbReference>
<dbReference type="GO" id="GO:0004888">
    <property type="term" value="F:transmembrane signaling receptor activity"/>
    <property type="evidence" value="ECO:0007669"/>
    <property type="project" value="TreeGrafter"/>
</dbReference>
<evidence type="ECO:0000259" key="6">
    <source>
        <dbReference type="PROSITE" id="PS50885"/>
    </source>
</evidence>
<keyword evidence="8" id="KW-1185">Reference proteome</keyword>
<dbReference type="InterPro" id="IPR004089">
    <property type="entry name" value="MCPsignal_dom"/>
</dbReference>
<dbReference type="CDD" id="cd06225">
    <property type="entry name" value="HAMP"/>
    <property type="match status" value="1"/>
</dbReference>
<keyword evidence="4" id="KW-0472">Membrane</keyword>
<accession>A0A5C1QA82</accession>
<feature type="transmembrane region" description="Helical" evidence="4">
    <location>
        <begin position="287"/>
        <end position="309"/>
    </location>
</feature>
<feature type="domain" description="Methyl-accepting transducer" evidence="5">
    <location>
        <begin position="407"/>
        <end position="629"/>
    </location>
</feature>
<gene>
    <name evidence="7" type="ORF">EW093_10145</name>
</gene>
<dbReference type="SMART" id="SM00304">
    <property type="entry name" value="HAMP"/>
    <property type="match status" value="1"/>
</dbReference>
<keyword evidence="3" id="KW-0807">Transducer</keyword>
<evidence type="ECO:0000313" key="7">
    <source>
        <dbReference type="EMBL" id="QEN05053.1"/>
    </source>
</evidence>
<dbReference type="EMBL" id="CP035807">
    <property type="protein sequence ID" value="QEN05053.1"/>
    <property type="molecule type" value="Genomic_DNA"/>
</dbReference>
<dbReference type="PROSITE" id="PS50111">
    <property type="entry name" value="CHEMOTAXIS_TRANSDUC_2"/>
    <property type="match status" value="1"/>
</dbReference>